<dbReference type="HAMAP" id="MF_00367">
    <property type="entry name" value="GTPase_Era"/>
    <property type="match status" value="1"/>
</dbReference>
<keyword evidence="7" id="KW-0963">Cytoplasm</keyword>
<dbReference type="InterPro" id="IPR004044">
    <property type="entry name" value="KH_dom_type_2"/>
</dbReference>
<dbReference type="InterPro" id="IPR005225">
    <property type="entry name" value="Small_GTP-bd"/>
</dbReference>
<feature type="binding site" evidence="7">
    <location>
        <begin position="19"/>
        <end position="26"/>
    </location>
    <ligand>
        <name>GTP</name>
        <dbReference type="ChEBI" id="CHEBI:37565"/>
    </ligand>
</feature>
<evidence type="ECO:0000256" key="6">
    <source>
        <dbReference type="ARBA" id="ARBA00023134"/>
    </source>
</evidence>
<dbReference type="Pfam" id="PF07650">
    <property type="entry name" value="KH_2"/>
    <property type="match status" value="1"/>
</dbReference>
<dbReference type="SUPFAM" id="SSF52540">
    <property type="entry name" value="P-loop containing nucleoside triphosphate hydrolases"/>
    <property type="match status" value="1"/>
</dbReference>
<dbReference type="GO" id="GO:0043024">
    <property type="term" value="F:ribosomal small subunit binding"/>
    <property type="evidence" value="ECO:0007669"/>
    <property type="project" value="TreeGrafter"/>
</dbReference>
<evidence type="ECO:0000256" key="5">
    <source>
        <dbReference type="ARBA" id="ARBA00022884"/>
    </source>
</evidence>
<evidence type="ECO:0000259" key="11">
    <source>
        <dbReference type="PROSITE" id="PS51713"/>
    </source>
</evidence>
<dbReference type="NCBIfam" id="NF000908">
    <property type="entry name" value="PRK00089.1"/>
    <property type="match status" value="1"/>
</dbReference>
<accession>A0A368ZZL1</accession>
<dbReference type="GO" id="GO:0000028">
    <property type="term" value="P:ribosomal small subunit assembly"/>
    <property type="evidence" value="ECO:0007669"/>
    <property type="project" value="TreeGrafter"/>
</dbReference>
<feature type="region of interest" description="G2" evidence="8">
    <location>
        <begin position="45"/>
        <end position="49"/>
    </location>
</feature>
<evidence type="ECO:0000256" key="4">
    <source>
        <dbReference type="ARBA" id="ARBA00022741"/>
    </source>
</evidence>
<dbReference type="InterPro" id="IPR030388">
    <property type="entry name" value="G_ERA_dom"/>
</dbReference>
<comment type="subunit">
    <text evidence="7">Monomer.</text>
</comment>
<name>A0A368ZZL1_9FLAO</name>
<keyword evidence="5 7" id="KW-0694">RNA-binding</keyword>
<dbReference type="InterPro" id="IPR015946">
    <property type="entry name" value="KH_dom-like_a/b"/>
</dbReference>
<protein>
    <recommendedName>
        <fullName evidence="2 7">GTPase Era</fullName>
    </recommendedName>
</protein>
<comment type="similarity">
    <text evidence="1 7 8 9">Belongs to the TRAFAC class TrmE-Era-EngA-EngB-Septin-like GTPase superfamily. Era GTPase family.</text>
</comment>
<reference evidence="12 13" key="1">
    <citation type="submission" date="2018-07" db="EMBL/GenBank/DDBJ databases">
        <title>Genomic Encyclopedia of Type Strains, Phase IV (KMG-IV): sequencing the most valuable type-strain genomes for metagenomic binning, comparative biology and taxonomic classification.</title>
        <authorList>
            <person name="Goeker M."/>
        </authorList>
    </citation>
    <scope>NUCLEOTIDE SEQUENCE [LARGE SCALE GENOMIC DNA]</scope>
    <source>
        <strain evidence="12 13">DSM 21410</strain>
    </source>
</reference>
<dbReference type="NCBIfam" id="TIGR00231">
    <property type="entry name" value="small_GTP"/>
    <property type="match status" value="1"/>
</dbReference>
<evidence type="ECO:0000256" key="1">
    <source>
        <dbReference type="ARBA" id="ARBA00007921"/>
    </source>
</evidence>
<evidence type="ECO:0000256" key="8">
    <source>
        <dbReference type="PROSITE-ProRule" id="PRU01050"/>
    </source>
</evidence>
<comment type="subcellular location">
    <subcellularLocation>
        <location evidence="7">Cytoplasm</location>
    </subcellularLocation>
    <subcellularLocation>
        <location evidence="7">Cell membrane</location>
        <topology evidence="7">Peripheral membrane protein</topology>
    </subcellularLocation>
</comment>
<feature type="region of interest" description="G3" evidence="8">
    <location>
        <begin position="66"/>
        <end position="69"/>
    </location>
</feature>
<dbReference type="Proteomes" id="UP000253517">
    <property type="component" value="Unassembled WGS sequence"/>
</dbReference>
<dbReference type="GO" id="GO:0005829">
    <property type="term" value="C:cytosol"/>
    <property type="evidence" value="ECO:0007669"/>
    <property type="project" value="TreeGrafter"/>
</dbReference>
<dbReference type="PANTHER" id="PTHR42698">
    <property type="entry name" value="GTPASE ERA"/>
    <property type="match status" value="1"/>
</dbReference>
<feature type="domain" description="Era-type G" evidence="11">
    <location>
        <begin position="11"/>
        <end position="177"/>
    </location>
</feature>
<evidence type="ECO:0000256" key="7">
    <source>
        <dbReference type="HAMAP-Rule" id="MF_00367"/>
    </source>
</evidence>
<keyword evidence="4 7" id="KW-0547">Nucleotide-binding</keyword>
<feature type="domain" description="KH type-2" evidence="10">
    <location>
        <begin position="208"/>
        <end position="284"/>
    </location>
</feature>
<dbReference type="InterPro" id="IPR009019">
    <property type="entry name" value="KH_sf_prok-type"/>
</dbReference>
<dbReference type="Gene3D" id="3.30.300.20">
    <property type="match status" value="1"/>
</dbReference>
<evidence type="ECO:0000259" key="10">
    <source>
        <dbReference type="PROSITE" id="PS50823"/>
    </source>
</evidence>
<dbReference type="InterPro" id="IPR005662">
    <property type="entry name" value="GTPase_Era-like"/>
</dbReference>
<keyword evidence="7" id="KW-0699">rRNA-binding</keyword>
<proteinExistence type="inferred from homology"/>
<keyword evidence="7" id="KW-1003">Cell membrane</keyword>
<dbReference type="NCBIfam" id="TIGR00436">
    <property type="entry name" value="era"/>
    <property type="match status" value="1"/>
</dbReference>
<dbReference type="InterPro" id="IPR027417">
    <property type="entry name" value="P-loop_NTPase"/>
</dbReference>
<evidence type="ECO:0000313" key="12">
    <source>
        <dbReference type="EMBL" id="RCX02373.1"/>
    </source>
</evidence>
<dbReference type="Pfam" id="PF01926">
    <property type="entry name" value="MMR_HSR1"/>
    <property type="match status" value="1"/>
</dbReference>
<feature type="binding site" evidence="7">
    <location>
        <begin position="127"/>
        <end position="130"/>
    </location>
    <ligand>
        <name>GTP</name>
        <dbReference type="ChEBI" id="CHEBI:37565"/>
    </ligand>
</feature>
<dbReference type="GO" id="GO:0070181">
    <property type="term" value="F:small ribosomal subunit rRNA binding"/>
    <property type="evidence" value="ECO:0007669"/>
    <property type="project" value="UniProtKB-UniRule"/>
</dbReference>
<sequence>MSKVKESIPFKAGYVNIFGNPNAGKSTLLNAMLGEQLAIVTPKAQTTRTRMLGILNEPGVQLIFSDTPGIIEPKYALQETMMNTIKEALEDADIALYLAVPGEREPNNKNLFNQIVQLKVPLIIGINKIDTISQELALTEYQYWKTTVPGAEVWLLSALHGFNVIELKNRLVELLPEHPPYFDTDQLTDKSERFIVSEIIREKILLHYKEEIPYAVEVYVEEFKEEEQIIRIRAVIVTERDTQKSIIIGKGGKALKKTGTEARLSLENFFRKKIFLELYVKVDPDWRRDEKKVKKYGYR</sequence>
<dbReference type="GO" id="GO:0005525">
    <property type="term" value="F:GTP binding"/>
    <property type="evidence" value="ECO:0007669"/>
    <property type="project" value="UniProtKB-UniRule"/>
</dbReference>
<dbReference type="GO" id="GO:0003924">
    <property type="term" value="F:GTPase activity"/>
    <property type="evidence" value="ECO:0007669"/>
    <property type="project" value="UniProtKB-UniRule"/>
</dbReference>
<feature type="region of interest" description="G5" evidence="8">
    <location>
        <begin position="156"/>
        <end position="158"/>
    </location>
</feature>
<comment type="caution">
    <text evidence="12">The sequence shown here is derived from an EMBL/GenBank/DDBJ whole genome shotgun (WGS) entry which is preliminary data.</text>
</comment>
<organism evidence="12 13">
    <name type="scientific">Schleiferia thermophila</name>
    <dbReference type="NCBI Taxonomy" id="884107"/>
    <lineage>
        <taxon>Bacteria</taxon>
        <taxon>Pseudomonadati</taxon>
        <taxon>Bacteroidota</taxon>
        <taxon>Flavobacteriia</taxon>
        <taxon>Flavobacteriales</taxon>
        <taxon>Schleiferiaceae</taxon>
        <taxon>Schleiferia</taxon>
    </lineage>
</organism>
<feature type="binding site" evidence="7">
    <location>
        <begin position="66"/>
        <end position="70"/>
    </location>
    <ligand>
        <name>GTP</name>
        <dbReference type="ChEBI" id="CHEBI:37565"/>
    </ligand>
</feature>
<evidence type="ECO:0000256" key="3">
    <source>
        <dbReference type="ARBA" id="ARBA00022517"/>
    </source>
</evidence>
<dbReference type="EMBL" id="QPJS01000004">
    <property type="protein sequence ID" value="RCX02373.1"/>
    <property type="molecule type" value="Genomic_DNA"/>
</dbReference>
<feature type="region of interest" description="G4" evidence="8">
    <location>
        <begin position="127"/>
        <end position="130"/>
    </location>
</feature>
<dbReference type="SUPFAM" id="SSF54814">
    <property type="entry name" value="Prokaryotic type KH domain (KH-domain type II)"/>
    <property type="match status" value="1"/>
</dbReference>
<dbReference type="PROSITE" id="PS51713">
    <property type="entry name" value="G_ERA"/>
    <property type="match status" value="1"/>
</dbReference>
<keyword evidence="7" id="KW-0472">Membrane</keyword>
<dbReference type="AlphaFoldDB" id="A0A368ZZL1"/>
<comment type="function">
    <text evidence="7">An essential GTPase that binds both GDP and GTP, with rapid nucleotide exchange. Plays a role in 16S rRNA processing and 30S ribosomal subunit biogenesis and possibly also in cell cycle regulation and energy metabolism.</text>
</comment>
<evidence type="ECO:0000256" key="9">
    <source>
        <dbReference type="RuleBase" id="RU003761"/>
    </source>
</evidence>
<dbReference type="CDD" id="cd22534">
    <property type="entry name" value="KH-II_Era"/>
    <property type="match status" value="1"/>
</dbReference>
<feature type="region of interest" description="G1" evidence="8">
    <location>
        <begin position="19"/>
        <end position="26"/>
    </location>
</feature>
<keyword evidence="3 7" id="KW-0690">Ribosome biogenesis</keyword>
<dbReference type="FunFam" id="3.30.300.20:FF:000003">
    <property type="entry name" value="GTPase Era"/>
    <property type="match status" value="1"/>
</dbReference>
<evidence type="ECO:0000256" key="2">
    <source>
        <dbReference type="ARBA" id="ARBA00020484"/>
    </source>
</evidence>
<dbReference type="Gene3D" id="3.40.50.300">
    <property type="entry name" value="P-loop containing nucleotide triphosphate hydrolases"/>
    <property type="match status" value="1"/>
</dbReference>
<dbReference type="PANTHER" id="PTHR42698:SF1">
    <property type="entry name" value="GTPASE ERA, MITOCHONDRIAL"/>
    <property type="match status" value="1"/>
</dbReference>
<evidence type="ECO:0000313" key="13">
    <source>
        <dbReference type="Proteomes" id="UP000253517"/>
    </source>
</evidence>
<dbReference type="PROSITE" id="PS50823">
    <property type="entry name" value="KH_TYPE_2"/>
    <property type="match status" value="1"/>
</dbReference>
<gene>
    <name evidence="7" type="primary">era</name>
    <name evidence="12" type="ORF">DES35_104133</name>
</gene>
<dbReference type="CDD" id="cd04163">
    <property type="entry name" value="Era"/>
    <property type="match status" value="1"/>
</dbReference>
<dbReference type="InterPro" id="IPR006073">
    <property type="entry name" value="GTP-bd"/>
</dbReference>
<keyword evidence="13" id="KW-1185">Reference proteome</keyword>
<dbReference type="GO" id="GO:0005886">
    <property type="term" value="C:plasma membrane"/>
    <property type="evidence" value="ECO:0007669"/>
    <property type="project" value="UniProtKB-SubCell"/>
</dbReference>
<keyword evidence="6 7" id="KW-0342">GTP-binding</keyword>